<dbReference type="PANTHER" id="PTHR12858:SF2">
    <property type="entry name" value="RIBOSOME BIOGENESIS PROTEIN BMS1 HOMOLOG"/>
    <property type="match status" value="1"/>
</dbReference>
<feature type="domain" description="Ribosome biogenesis protein BMS1/TSR1 C-terminal" evidence="1">
    <location>
        <begin position="2"/>
        <end position="228"/>
    </location>
</feature>
<dbReference type="InterPro" id="IPR007034">
    <property type="entry name" value="BMS1_TSR1_C"/>
</dbReference>
<dbReference type="AlphaFoldDB" id="A0AA41VBS5"/>
<dbReference type="GO" id="GO:0034511">
    <property type="term" value="F:U3 snoRNA binding"/>
    <property type="evidence" value="ECO:0007669"/>
    <property type="project" value="TreeGrafter"/>
</dbReference>
<dbReference type="GO" id="GO:0000479">
    <property type="term" value="P:endonucleolytic cleavage of tricistronic rRNA transcript (SSU-rRNA, 5.8S rRNA, LSU-rRNA)"/>
    <property type="evidence" value="ECO:0007669"/>
    <property type="project" value="TreeGrafter"/>
</dbReference>
<dbReference type="Pfam" id="PF04950">
    <property type="entry name" value="RIBIOP_C"/>
    <property type="match status" value="1"/>
</dbReference>
<protein>
    <recommendedName>
        <fullName evidence="1">Ribosome biogenesis protein BMS1/TSR1 C-terminal domain-containing protein</fullName>
    </recommendedName>
</protein>
<dbReference type="InterPro" id="IPR039761">
    <property type="entry name" value="Bms1/Tsr1"/>
</dbReference>
<name>A0AA41VBS5_PAPNU</name>
<evidence type="ECO:0000259" key="1">
    <source>
        <dbReference type="SMART" id="SM01362"/>
    </source>
</evidence>
<dbReference type="EMBL" id="JAJJMA010154271">
    <property type="protein sequence ID" value="MCL7035208.1"/>
    <property type="molecule type" value="Genomic_DNA"/>
</dbReference>
<dbReference type="Proteomes" id="UP001177140">
    <property type="component" value="Unassembled WGS sequence"/>
</dbReference>
<accession>A0AA41VBS5</accession>
<gene>
    <name evidence="2" type="ORF">MKW94_022796</name>
</gene>
<keyword evidence="3" id="KW-1185">Reference proteome</keyword>
<reference evidence="2" key="1">
    <citation type="submission" date="2022-03" db="EMBL/GenBank/DDBJ databases">
        <title>A functionally conserved STORR gene fusion in Papaver species that diverged 16.8 million years ago.</title>
        <authorList>
            <person name="Catania T."/>
        </authorList>
    </citation>
    <scope>NUCLEOTIDE SEQUENCE</scope>
    <source>
        <strain evidence="2">S-191538</strain>
    </source>
</reference>
<evidence type="ECO:0000313" key="3">
    <source>
        <dbReference type="Proteomes" id="UP001177140"/>
    </source>
</evidence>
<dbReference type="PANTHER" id="PTHR12858">
    <property type="entry name" value="RIBOSOME BIOGENESIS PROTEIN"/>
    <property type="match status" value="1"/>
</dbReference>
<sequence>MEIEGFRAGTYVRFEFCGIPSLMVKNHDPAQPILVGVISTEEEARLELHSWHTKLLKTKDPIIVSVGWRRYQTTPIYALEDHHGNYRMLNRTPRNMPCLAMFWGPHAPPNTGLAVVQSLADKKAAFRFLGKASVLYANQGSEKIVKKSKRIGTPCKISNKTAFVKDMFSSDLEIANFKGTKIQTTSGIDGKIDEVCVQDFMREGIAKCTFKHKIRKRDTIFMHVYEEVEVPRFFNPIMEGPEPPDRVWEGVNACGATDLPVCVYSGFQYSIVWWFISYFSAEPYQSVGSQGPGVYVTALICFISYFLQSNINPLEVKDQDLHSRWSSVMQAEVFATSEEEILSVKRQKEDLKIACDERRREIEVLARRRQAVEQLRAVRIIEVIAELWDLVFVCLTIMSNCSLSRC</sequence>
<proteinExistence type="predicted"/>
<comment type="caution">
    <text evidence="2">The sequence shown here is derived from an EMBL/GenBank/DDBJ whole genome shotgun (WGS) entry which is preliminary data.</text>
</comment>
<evidence type="ECO:0000313" key="2">
    <source>
        <dbReference type="EMBL" id="MCL7035208.1"/>
    </source>
</evidence>
<dbReference type="SMART" id="SM01362">
    <property type="entry name" value="DUF663"/>
    <property type="match status" value="1"/>
</dbReference>
<dbReference type="GO" id="GO:0000462">
    <property type="term" value="P:maturation of SSU-rRNA from tricistronic rRNA transcript (SSU-rRNA, 5.8S rRNA, LSU-rRNA)"/>
    <property type="evidence" value="ECO:0007669"/>
    <property type="project" value="TreeGrafter"/>
</dbReference>
<dbReference type="GO" id="GO:0030686">
    <property type="term" value="C:90S preribosome"/>
    <property type="evidence" value="ECO:0007669"/>
    <property type="project" value="TreeGrafter"/>
</dbReference>
<dbReference type="GO" id="GO:0005525">
    <property type="term" value="F:GTP binding"/>
    <property type="evidence" value="ECO:0007669"/>
    <property type="project" value="TreeGrafter"/>
</dbReference>
<organism evidence="2 3">
    <name type="scientific">Papaver nudicaule</name>
    <name type="common">Iceland poppy</name>
    <dbReference type="NCBI Taxonomy" id="74823"/>
    <lineage>
        <taxon>Eukaryota</taxon>
        <taxon>Viridiplantae</taxon>
        <taxon>Streptophyta</taxon>
        <taxon>Embryophyta</taxon>
        <taxon>Tracheophyta</taxon>
        <taxon>Spermatophyta</taxon>
        <taxon>Magnoliopsida</taxon>
        <taxon>Ranunculales</taxon>
        <taxon>Papaveraceae</taxon>
        <taxon>Papaveroideae</taxon>
        <taxon>Papaver</taxon>
    </lineage>
</organism>
<dbReference type="GO" id="GO:0003924">
    <property type="term" value="F:GTPase activity"/>
    <property type="evidence" value="ECO:0007669"/>
    <property type="project" value="TreeGrafter"/>
</dbReference>